<feature type="domain" description="5'-Nucleotidase C-terminal" evidence="5">
    <location>
        <begin position="428"/>
        <end position="574"/>
    </location>
</feature>
<dbReference type="Pfam" id="PF00149">
    <property type="entry name" value="Metallophos"/>
    <property type="match status" value="1"/>
</dbReference>
<accession>A0ABY3MUL5</accession>
<keyword evidence="2" id="KW-0732">Signal</keyword>
<dbReference type="InterPro" id="IPR006146">
    <property type="entry name" value="5'-Nucleotdase_CS"/>
</dbReference>
<dbReference type="RefSeq" id="WP_101342747.1">
    <property type="nucleotide sequence ID" value="NZ_PJAI02000016.1"/>
</dbReference>
<evidence type="ECO:0000259" key="5">
    <source>
        <dbReference type="Pfam" id="PF02872"/>
    </source>
</evidence>
<dbReference type="PROSITE" id="PS00786">
    <property type="entry name" value="5_NUCLEOTIDASE_2"/>
    <property type="match status" value="1"/>
</dbReference>
<evidence type="ECO:0000256" key="2">
    <source>
        <dbReference type="ARBA" id="ARBA00022729"/>
    </source>
</evidence>
<dbReference type="InterPro" id="IPR004843">
    <property type="entry name" value="Calcineurin-like_PHP"/>
</dbReference>
<dbReference type="Gene3D" id="3.60.21.10">
    <property type="match status" value="1"/>
</dbReference>
<keyword evidence="3" id="KW-0378">Hydrolase</keyword>
<reference evidence="6 7" key="1">
    <citation type="submission" date="2019-08" db="EMBL/GenBank/DDBJ databases">
        <title>Microbe sample from Colwellia echini.</title>
        <authorList>
            <person name="Christiansen L."/>
            <person name="Pathiraja D."/>
            <person name="Schultz-Johansen M."/>
            <person name="Choi I.-G."/>
            <person name="Stougaard P."/>
        </authorList>
    </citation>
    <scope>NUCLEOTIDE SEQUENCE [LARGE SCALE GENOMIC DNA]</scope>
    <source>
        <strain evidence="6 7">A3</strain>
    </source>
</reference>
<gene>
    <name evidence="6" type="primary">nadN</name>
    <name evidence="6" type="ORF">CWS31_013070</name>
</gene>
<keyword evidence="3" id="KW-0547">Nucleotide-binding</keyword>
<dbReference type="PRINTS" id="PR01607">
    <property type="entry name" value="APYRASEFAMLY"/>
</dbReference>
<comment type="caution">
    <text evidence="6">The sequence shown here is derived from an EMBL/GenBank/DDBJ whole genome shotgun (WGS) entry which is preliminary data.</text>
</comment>
<dbReference type="PANTHER" id="PTHR11575">
    <property type="entry name" value="5'-NUCLEOTIDASE-RELATED"/>
    <property type="match status" value="1"/>
</dbReference>
<dbReference type="NCBIfam" id="TIGR01530">
    <property type="entry name" value="nadN"/>
    <property type="match status" value="1"/>
</dbReference>
<dbReference type="InterPro" id="IPR036907">
    <property type="entry name" value="5'-Nucleotdase_C_sf"/>
</dbReference>
<dbReference type="Pfam" id="PF02872">
    <property type="entry name" value="5_nucleotid_C"/>
    <property type="match status" value="1"/>
</dbReference>
<dbReference type="InterPro" id="IPR006179">
    <property type="entry name" value="5_nucleotidase/apyrase"/>
</dbReference>
<feature type="domain" description="Calcineurin-like phosphoesterase" evidence="4">
    <location>
        <begin position="39"/>
        <end position="273"/>
    </location>
</feature>
<evidence type="ECO:0000313" key="7">
    <source>
        <dbReference type="Proteomes" id="UP000815846"/>
    </source>
</evidence>
<dbReference type="PANTHER" id="PTHR11575:SF24">
    <property type="entry name" value="5'-NUCLEOTIDASE"/>
    <property type="match status" value="1"/>
</dbReference>
<dbReference type="InterPro" id="IPR029052">
    <property type="entry name" value="Metallo-depent_PP-like"/>
</dbReference>
<dbReference type="Gene3D" id="3.90.780.10">
    <property type="entry name" value="5'-Nucleotidase, C-terminal domain"/>
    <property type="match status" value="1"/>
</dbReference>
<comment type="similarity">
    <text evidence="1 3">Belongs to the 5'-nucleotidase family.</text>
</comment>
<evidence type="ECO:0000259" key="4">
    <source>
        <dbReference type="Pfam" id="PF00149"/>
    </source>
</evidence>
<dbReference type="EMBL" id="PJAI02000016">
    <property type="protein sequence ID" value="TYK64892.1"/>
    <property type="molecule type" value="Genomic_DNA"/>
</dbReference>
<proteinExistence type="inferred from homology"/>
<name>A0ABY3MUL5_9GAMM</name>
<evidence type="ECO:0000256" key="3">
    <source>
        <dbReference type="RuleBase" id="RU362119"/>
    </source>
</evidence>
<dbReference type="SUPFAM" id="SSF55816">
    <property type="entry name" value="5'-nucleotidase (syn. UDP-sugar hydrolase), C-terminal domain"/>
    <property type="match status" value="1"/>
</dbReference>
<evidence type="ECO:0000313" key="6">
    <source>
        <dbReference type="EMBL" id="TYK64892.1"/>
    </source>
</evidence>
<sequence>MKAFKLTSLALIISAALVGCDSDDIKDALDIDNEPLELTILHMNDHHSHIAAEDFGFDVSGLSLATKTEDGSNIEEVNVTYGGFPMMVSLFDKLASENANVLKLHSGDAITGTLYYSLFNGEADAAVMNEICFDAFALGNHEFDDGDSGLANFLDALNSTDCHTPTLAANVVPAADSAIVEGYIEPYTIIERDGQKIGIIGIDISSKTKNSSSPDKETQFLDETTTAQTNIDLLRAQGINKIILMTHYQYANDLKLAAALNGVDVIVGGDSHTLLGDSSFSDLGFNPVAQYPTQVVNADNEPVCVVQAWEYAHIMGELNVSFDKDGVVTQCSGQPYMPIAADFEYEFSDSEDKMLTDADKATVTAALTNHSEVVVTTPDTATASLLSTFDEQVDVLKQTVIGSSVDDLCLDRFPGQARSSICDKSATYERGSDISNIVAKAFLMVTPTADIAIQNGGGVRVDVAAQDYTIADAFTLLPFSNTLVTLELTGQQVIDVLEDALDAGLNPDGSTGAYPYASGLRFDVDASQDKGSRISNVEVNSQVASTWSDINLTATYIIATNDFIASGQDGYDTFGVVYDQGKFVNTYTEYAQGFIDYVNALTANNETLMKLPIAEYSTKSYIDSAGCDHSTVTTCADDSNL</sequence>
<dbReference type="InterPro" id="IPR008334">
    <property type="entry name" value="5'-Nucleotdase_C"/>
</dbReference>
<organism evidence="6 7">
    <name type="scientific">Colwellia echini</name>
    <dbReference type="NCBI Taxonomy" id="1982103"/>
    <lineage>
        <taxon>Bacteria</taxon>
        <taxon>Pseudomonadati</taxon>
        <taxon>Pseudomonadota</taxon>
        <taxon>Gammaproteobacteria</taxon>
        <taxon>Alteromonadales</taxon>
        <taxon>Colwelliaceae</taxon>
        <taxon>Colwellia</taxon>
    </lineage>
</organism>
<dbReference type="InterPro" id="IPR006420">
    <property type="entry name" value="NadN"/>
</dbReference>
<dbReference type="PROSITE" id="PS51257">
    <property type="entry name" value="PROKAR_LIPOPROTEIN"/>
    <property type="match status" value="1"/>
</dbReference>
<keyword evidence="7" id="KW-1185">Reference proteome</keyword>
<dbReference type="SUPFAM" id="SSF56300">
    <property type="entry name" value="Metallo-dependent phosphatases"/>
    <property type="match status" value="1"/>
</dbReference>
<protein>
    <submittedName>
        <fullName evidence="6">NAD nucleotidase</fullName>
    </submittedName>
</protein>
<dbReference type="Proteomes" id="UP000815846">
    <property type="component" value="Unassembled WGS sequence"/>
</dbReference>
<evidence type="ECO:0000256" key="1">
    <source>
        <dbReference type="ARBA" id="ARBA00006654"/>
    </source>
</evidence>